<feature type="domain" description="DUF7702" evidence="3">
    <location>
        <begin position="1"/>
        <end position="180"/>
    </location>
</feature>
<keyword evidence="2" id="KW-1133">Transmembrane helix</keyword>
<dbReference type="OrthoDB" id="2560628at2759"/>
<keyword evidence="2" id="KW-0472">Membrane</keyword>
<sequence length="246" mass="26118">MICESVGLISLVGALTGLIFRVQGNMPAPHAVLAPFPFVTRLVHLATIAALILSILAGSDFSSTNSASDITQGRLFIKVAIGLLTGVFLVSGGLSVFTRTHQMGHITAPGESRLVTVCVIAIPFIAVRLVYGWLGACLSQGSIFGLFSDDAAATGVRAVMQIAVELIVAWLFLWAGLTVPKSTRPHHHGVLQNDRYPGTMRQTRGGRTAMLRQGFAPFSGHANTVDPQQEQGVVAETKPAHNVQEV</sequence>
<protein>
    <recommendedName>
        <fullName evidence="3">DUF7702 domain-containing protein</fullName>
    </recommendedName>
</protein>
<evidence type="ECO:0000259" key="3">
    <source>
        <dbReference type="Pfam" id="PF24800"/>
    </source>
</evidence>
<feature type="transmembrane region" description="Helical" evidence="2">
    <location>
        <begin position="6"/>
        <end position="24"/>
    </location>
</feature>
<keyword evidence="5" id="KW-1185">Reference proteome</keyword>
<evidence type="ECO:0000313" key="4">
    <source>
        <dbReference type="EMBL" id="KPI35682.1"/>
    </source>
</evidence>
<dbReference type="InterPro" id="IPR056119">
    <property type="entry name" value="DUF7702"/>
</dbReference>
<dbReference type="PANTHER" id="PTHR42109:SF2">
    <property type="entry name" value="INTEGRAL MEMBRANE PROTEIN"/>
    <property type="match status" value="1"/>
</dbReference>
<dbReference type="RefSeq" id="XP_017995645.1">
    <property type="nucleotide sequence ID" value="XM_018141165.1"/>
</dbReference>
<dbReference type="PANTHER" id="PTHR42109">
    <property type="entry name" value="UNPLACED GENOMIC SCAFFOLD UM_SCAF_CONTIG_1.265, WHOLE GENOME SHOTGUN SEQUENCE"/>
    <property type="match status" value="1"/>
</dbReference>
<accession>A0A0N1H2U4</accession>
<evidence type="ECO:0000313" key="5">
    <source>
        <dbReference type="Proteomes" id="UP000038010"/>
    </source>
</evidence>
<feature type="transmembrane region" description="Helical" evidence="2">
    <location>
        <begin position="154"/>
        <end position="177"/>
    </location>
</feature>
<dbReference type="STRING" id="1664694.A0A0N1H2U4"/>
<proteinExistence type="predicted"/>
<gene>
    <name evidence="4" type="ORF">AB675_1287</name>
</gene>
<feature type="region of interest" description="Disordered" evidence="1">
    <location>
        <begin position="227"/>
        <end position="246"/>
    </location>
</feature>
<feature type="transmembrane region" description="Helical" evidence="2">
    <location>
        <begin position="75"/>
        <end position="94"/>
    </location>
</feature>
<name>A0A0N1H2U4_9EURO</name>
<dbReference type="AlphaFoldDB" id="A0A0N1H2U4"/>
<dbReference type="VEuPathDB" id="FungiDB:AB675_1287"/>
<evidence type="ECO:0000256" key="2">
    <source>
        <dbReference type="SAM" id="Phobius"/>
    </source>
</evidence>
<organism evidence="4 5">
    <name type="scientific">Cyphellophora attinorum</name>
    <dbReference type="NCBI Taxonomy" id="1664694"/>
    <lineage>
        <taxon>Eukaryota</taxon>
        <taxon>Fungi</taxon>
        <taxon>Dikarya</taxon>
        <taxon>Ascomycota</taxon>
        <taxon>Pezizomycotina</taxon>
        <taxon>Eurotiomycetes</taxon>
        <taxon>Chaetothyriomycetidae</taxon>
        <taxon>Chaetothyriales</taxon>
        <taxon>Cyphellophoraceae</taxon>
        <taxon>Cyphellophora</taxon>
    </lineage>
</organism>
<keyword evidence="2" id="KW-0812">Transmembrane</keyword>
<dbReference type="GeneID" id="28733045"/>
<comment type="caution">
    <text evidence="4">The sequence shown here is derived from an EMBL/GenBank/DDBJ whole genome shotgun (WGS) entry which is preliminary data.</text>
</comment>
<feature type="transmembrane region" description="Helical" evidence="2">
    <location>
        <begin position="31"/>
        <end position="55"/>
    </location>
</feature>
<dbReference type="Proteomes" id="UP000038010">
    <property type="component" value="Unassembled WGS sequence"/>
</dbReference>
<evidence type="ECO:0000256" key="1">
    <source>
        <dbReference type="SAM" id="MobiDB-lite"/>
    </source>
</evidence>
<dbReference type="Pfam" id="PF24800">
    <property type="entry name" value="DUF7702"/>
    <property type="match status" value="1"/>
</dbReference>
<dbReference type="EMBL" id="LFJN01000037">
    <property type="protein sequence ID" value="KPI35682.1"/>
    <property type="molecule type" value="Genomic_DNA"/>
</dbReference>
<reference evidence="4 5" key="1">
    <citation type="submission" date="2015-06" db="EMBL/GenBank/DDBJ databases">
        <title>Draft genome of the ant-associated black yeast Phialophora attae CBS 131958.</title>
        <authorList>
            <person name="Moreno L.F."/>
            <person name="Stielow B.J."/>
            <person name="de Hoog S."/>
            <person name="Vicente V.A."/>
            <person name="Weiss V.A."/>
            <person name="de Vries M."/>
            <person name="Cruz L.M."/>
            <person name="Souza E.M."/>
        </authorList>
    </citation>
    <scope>NUCLEOTIDE SEQUENCE [LARGE SCALE GENOMIC DNA]</scope>
    <source>
        <strain evidence="4 5">CBS 131958</strain>
    </source>
</reference>
<feature type="transmembrane region" description="Helical" evidence="2">
    <location>
        <begin position="114"/>
        <end position="134"/>
    </location>
</feature>